<dbReference type="InterPro" id="IPR027443">
    <property type="entry name" value="IPNS-like_sf"/>
</dbReference>
<keyword evidence="3" id="KW-0560">Oxidoreductase</keyword>
<keyword evidence="2" id="KW-0045">Antibiotic biosynthesis</keyword>
<dbReference type="RefSeq" id="WP_160826378.1">
    <property type="nucleotide sequence ID" value="NZ_JBHSXS010000006.1"/>
</dbReference>
<keyword evidence="6" id="KW-1185">Reference proteome</keyword>
<keyword evidence="3" id="KW-0479">Metal-binding</keyword>
<name>A0ABW2CGJ8_9ACTN</name>
<comment type="similarity">
    <text evidence="3">Belongs to the iron/ascorbate-dependent oxidoreductase family.</text>
</comment>
<feature type="domain" description="Fe2OG dioxygenase" evidence="4">
    <location>
        <begin position="134"/>
        <end position="233"/>
    </location>
</feature>
<dbReference type="Pfam" id="PF03171">
    <property type="entry name" value="2OG-FeII_Oxy"/>
    <property type="match status" value="1"/>
</dbReference>
<comment type="pathway">
    <text evidence="1">Antibiotic biosynthesis.</text>
</comment>
<dbReference type="Proteomes" id="UP001596380">
    <property type="component" value="Unassembled WGS sequence"/>
</dbReference>
<evidence type="ECO:0000256" key="3">
    <source>
        <dbReference type="RuleBase" id="RU003682"/>
    </source>
</evidence>
<sequence>MATTTDQTRRDLLETGYSLMELDAVGADRLATVLRRGKDFFARSFEDKSRHSSDDPNFGFLPMGMEYSITPERPDLNERFALWSDRVDRIPGSSEIAPFTDALLAWRDVLIPFVTRLLDGLSRHFGADGAPAFEAASYLQLNNYVEAPSDREFLQDRHEDGHLLTVIHTTGPGLEIFPSGDAPVPVRTSPGQVLVMPASVLSGLTGGAVGALDHQVRNLALPERMALMYFVNPELSEPLHPWVGDRSVDLRDEARTNPAAFGLPEVPVL</sequence>
<evidence type="ECO:0000313" key="5">
    <source>
        <dbReference type="EMBL" id="MFC6880906.1"/>
    </source>
</evidence>
<organism evidence="5 6">
    <name type="scientific">Actinomadura yumaensis</name>
    <dbReference type="NCBI Taxonomy" id="111807"/>
    <lineage>
        <taxon>Bacteria</taxon>
        <taxon>Bacillati</taxon>
        <taxon>Actinomycetota</taxon>
        <taxon>Actinomycetes</taxon>
        <taxon>Streptosporangiales</taxon>
        <taxon>Thermomonosporaceae</taxon>
        <taxon>Actinomadura</taxon>
    </lineage>
</organism>
<dbReference type="PROSITE" id="PS51471">
    <property type="entry name" value="FE2OG_OXY"/>
    <property type="match status" value="1"/>
</dbReference>
<dbReference type="InterPro" id="IPR005123">
    <property type="entry name" value="Oxoglu/Fe-dep_dioxygenase_dom"/>
</dbReference>
<comment type="caution">
    <text evidence="5">The sequence shown here is derived from an EMBL/GenBank/DDBJ whole genome shotgun (WGS) entry which is preliminary data.</text>
</comment>
<evidence type="ECO:0000256" key="2">
    <source>
        <dbReference type="ARBA" id="ARBA00023194"/>
    </source>
</evidence>
<reference evidence="6" key="1">
    <citation type="journal article" date="2019" name="Int. J. Syst. Evol. Microbiol.">
        <title>The Global Catalogue of Microorganisms (GCM) 10K type strain sequencing project: providing services to taxonomists for standard genome sequencing and annotation.</title>
        <authorList>
            <consortium name="The Broad Institute Genomics Platform"/>
            <consortium name="The Broad Institute Genome Sequencing Center for Infectious Disease"/>
            <person name="Wu L."/>
            <person name="Ma J."/>
        </authorList>
    </citation>
    <scope>NUCLEOTIDE SEQUENCE [LARGE SCALE GENOMIC DNA]</scope>
    <source>
        <strain evidence="6">JCM 3369</strain>
    </source>
</reference>
<dbReference type="Gene3D" id="2.60.120.330">
    <property type="entry name" value="B-lactam Antibiotic, Isopenicillin N Synthase, Chain"/>
    <property type="match status" value="1"/>
</dbReference>
<dbReference type="SUPFAM" id="SSF51197">
    <property type="entry name" value="Clavaminate synthase-like"/>
    <property type="match status" value="1"/>
</dbReference>
<dbReference type="EMBL" id="JBHSXS010000006">
    <property type="protein sequence ID" value="MFC6880906.1"/>
    <property type="molecule type" value="Genomic_DNA"/>
</dbReference>
<evidence type="ECO:0000256" key="1">
    <source>
        <dbReference type="ARBA" id="ARBA00004792"/>
    </source>
</evidence>
<keyword evidence="3" id="KW-0408">Iron</keyword>
<accession>A0ABW2CGJ8</accession>
<evidence type="ECO:0000259" key="4">
    <source>
        <dbReference type="PROSITE" id="PS51471"/>
    </source>
</evidence>
<proteinExistence type="inferred from homology"/>
<protein>
    <submittedName>
        <fullName evidence="5">Isopenicillin N synthase family oxygenase</fullName>
    </submittedName>
</protein>
<gene>
    <name evidence="5" type="ORF">ACFQKB_14150</name>
</gene>
<dbReference type="InterPro" id="IPR044861">
    <property type="entry name" value="IPNS-like_FE2OG_OXY"/>
</dbReference>
<evidence type="ECO:0000313" key="6">
    <source>
        <dbReference type="Proteomes" id="UP001596380"/>
    </source>
</evidence>